<evidence type="ECO:0000256" key="3">
    <source>
        <dbReference type="ARBA" id="ARBA00023014"/>
    </source>
</evidence>
<dbReference type="InterPro" id="IPR006638">
    <property type="entry name" value="Elp3/MiaA/NifB-like_rSAM"/>
</dbReference>
<dbReference type="PANTHER" id="PTHR43432:SF3">
    <property type="entry name" value="SLR0285 PROTEIN"/>
    <property type="match status" value="1"/>
</dbReference>
<dbReference type="Pfam" id="PF04055">
    <property type="entry name" value="Radical_SAM"/>
    <property type="match status" value="1"/>
</dbReference>
<dbReference type="Proteomes" id="UP000295375">
    <property type="component" value="Unassembled WGS sequence"/>
</dbReference>
<dbReference type="OrthoDB" id="9785699at2"/>
<keyword evidence="6" id="KW-1185">Reference proteome</keyword>
<dbReference type="GO" id="GO:0046872">
    <property type="term" value="F:metal ion binding"/>
    <property type="evidence" value="ECO:0007669"/>
    <property type="project" value="UniProtKB-KW"/>
</dbReference>
<dbReference type="RefSeq" id="WP_133592416.1">
    <property type="nucleotide sequence ID" value="NZ_CP037953.1"/>
</dbReference>
<gene>
    <name evidence="5" type="ORF">EV696_11761</name>
</gene>
<dbReference type="InterPro" id="IPR040086">
    <property type="entry name" value="MJ0683-like"/>
</dbReference>
<keyword evidence="1" id="KW-0479">Metal-binding</keyword>
<name>A0A4R6UGC0_9GAMM</name>
<evidence type="ECO:0000256" key="1">
    <source>
        <dbReference type="ARBA" id="ARBA00022723"/>
    </source>
</evidence>
<sequence>MATPPIKGRGATSNTPGRFAKTIAVRELDDELAPDEARPADTEYYVDATRSIIARNESPDIPFALSINPYRGCEHGCIYCFARPSHAYLDLSPGLDFERKIFVKENAAELLRKELSKPSYQCQWIAMGANTDPYQPVEKERRITRQILEVMKEFNQPVGIVTKGSLIQRDIDILAAMAEKGLAEAIISVTTLSNELKTKLEPRASTGAARLETLRCLTQAGIPTGVLFAPVIPFVNDAEMETILAAASEAGARQAGYVFLRLPWELKALFSDWLEAHYPQKKAHVLSLVSQSRGGKLNQTEFKQRMKGEGQYAEMIAQRFRLACQKNGLNRVPRGNHLRTDLFRVPNSSPQYSLF</sequence>
<keyword evidence="2" id="KW-0408">Iron</keyword>
<feature type="domain" description="Elp3/MiaA/NifB-like radical SAM core" evidence="4">
    <location>
        <begin position="63"/>
        <end position="288"/>
    </location>
</feature>
<evidence type="ECO:0000259" key="4">
    <source>
        <dbReference type="SMART" id="SM00729"/>
    </source>
</evidence>
<protein>
    <submittedName>
        <fullName evidence="5">DNA repair photolyase</fullName>
    </submittedName>
</protein>
<dbReference type="SFLD" id="SFLDG01084">
    <property type="entry name" value="Uncharacterised_Radical_SAM_Su"/>
    <property type="match status" value="1"/>
</dbReference>
<dbReference type="SFLD" id="SFLDS00029">
    <property type="entry name" value="Radical_SAM"/>
    <property type="match status" value="1"/>
</dbReference>
<dbReference type="SUPFAM" id="SSF102114">
    <property type="entry name" value="Radical SAM enzymes"/>
    <property type="match status" value="1"/>
</dbReference>
<evidence type="ECO:0000313" key="5">
    <source>
        <dbReference type="EMBL" id="TDQ45828.1"/>
    </source>
</evidence>
<reference evidence="5 6" key="1">
    <citation type="submission" date="2019-03" db="EMBL/GenBank/DDBJ databases">
        <title>Genomic Encyclopedia of Type Strains, Phase IV (KMG-IV): sequencing the most valuable type-strain genomes for metagenomic binning, comparative biology and taxonomic classification.</title>
        <authorList>
            <person name="Goeker M."/>
        </authorList>
    </citation>
    <scope>NUCLEOTIDE SEQUENCE [LARGE SCALE GENOMIC DNA]</scope>
    <source>
        <strain evidence="5 6">DSM 103792</strain>
    </source>
</reference>
<dbReference type="NCBIfam" id="NF033668">
    <property type="entry name" value="rSAM_PA0069"/>
    <property type="match status" value="1"/>
</dbReference>
<dbReference type="SMART" id="SM00729">
    <property type="entry name" value="Elp3"/>
    <property type="match status" value="1"/>
</dbReference>
<dbReference type="EMBL" id="SNYM01000017">
    <property type="protein sequence ID" value="TDQ45828.1"/>
    <property type="molecule type" value="Genomic_DNA"/>
</dbReference>
<keyword evidence="5" id="KW-0456">Lyase</keyword>
<dbReference type="InterPro" id="IPR007197">
    <property type="entry name" value="rSAM"/>
</dbReference>
<dbReference type="GO" id="GO:0016829">
    <property type="term" value="F:lyase activity"/>
    <property type="evidence" value="ECO:0007669"/>
    <property type="project" value="UniProtKB-KW"/>
</dbReference>
<dbReference type="Gene3D" id="3.80.30.30">
    <property type="match status" value="1"/>
</dbReference>
<dbReference type="AlphaFoldDB" id="A0A4R6UGC0"/>
<comment type="caution">
    <text evidence="5">The sequence shown here is derived from an EMBL/GenBank/DDBJ whole genome shotgun (WGS) entry which is preliminary data.</text>
</comment>
<accession>A0A4R6UGC0</accession>
<organism evidence="5 6">
    <name type="scientific">Permianibacter aggregans</name>
    <dbReference type="NCBI Taxonomy" id="1510150"/>
    <lineage>
        <taxon>Bacteria</taxon>
        <taxon>Pseudomonadati</taxon>
        <taxon>Pseudomonadota</taxon>
        <taxon>Gammaproteobacteria</taxon>
        <taxon>Pseudomonadales</taxon>
        <taxon>Pseudomonadaceae</taxon>
        <taxon>Permianibacter</taxon>
    </lineage>
</organism>
<dbReference type="CDD" id="cd01335">
    <property type="entry name" value="Radical_SAM"/>
    <property type="match status" value="1"/>
</dbReference>
<dbReference type="GO" id="GO:0051536">
    <property type="term" value="F:iron-sulfur cluster binding"/>
    <property type="evidence" value="ECO:0007669"/>
    <property type="project" value="UniProtKB-KW"/>
</dbReference>
<dbReference type="PANTHER" id="PTHR43432">
    <property type="entry name" value="SLR0285 PROTEIN"/>
    <property type="match status" value="1"/>
</dbReference>
<dbReference type="InterPro" id="IPR058240">
    <property type="entry name" value="rSAM_sf"/>
</dbReference>
<proteinExistence type="predicted"/>
<evidence type="ECO:0000313" key="6">
    <source>
        <dbReference type="Proteomes" id="UP000295375"/>
    </source>
</evidence>
<keyword evidence="3" id="KW-0411">Iron-sulfur</keyword>
<evidence type="ECO:0000256" key="2">
    <source>
        <dbReference type="ARBA" id="ARBA00023004"/>
    </source>
</evidence>